<evidence type="ECO:0000313" key="2">
    <source>
        <dbReference type="EMBL" id="KAL2061525.1"/>
    </source>
</evidence>
<accession>A0ABR4BV53</accession>
<sequence>MSSSSYASEASSLDSGVCLEGCATEKHHLAQNSIYKDQDSFQDQSIKIEVLTHKEQQLKAKYPLHSSHFSPAKTRKRGSISEHTFDLIENLTESAKFAALNRQSNILDRIDHIADVATGLVTDLLDVTGEVEMVKKQYEVDHARVEDTILALRSSRTKLEAERARVQDLGARMNGIRFNHMTALAKCQVRKAEYEYRAEETLKLQESHIVLQAELNRTRRERENDLIAMATQMWNLKLMVGDMFMKSESTLRDGMINALEEIDLTLDKLNDSMNASISSGHWSKDPESERSSDETVTPRSLLTDEDHYRIKLQHESESSGCKNTKQYLQDYGACALNDETGSESTVVVKDMEMQDNSYWHNGEYQFWDSQFAC</sequence>
<feature type="compositionally biased region" description="Basic and acidic residues" evidence="1">
    <location>
        <begin position="282"/>
        <end position="293"/>
    </location>
</feature>
<protein>
    <submittedName>
        <fullName evidence="2">Uncharacterized protein</fullName>
    </submittedName>
</protein>
<keyword evidence="3" id="KW-1185">Reference proteome</keyword>
<feature type="region of interest" description="Disordered" evidence="1">
    <location>
        <begin position="277"/>
        <end position="300"/>
    </location>
</feature>
<gene>
    <name evidence="2" type="ORF">VTL71DRAFT_6902</name>
</gene>
<comment type="caution">
    <text evidence="2">The sequence shown here is derived from an EMBL/GenBank/DDBJ whole genome shotgun (WGS) entry which is preliminary data.</text>
</comment>
<dbReference type="Proteomes" id="UP001595075">
    <property type="component" value="Unassembled WGS sequence"/>
</dbReference>
<proteinExistence type="predicted"/>
<name>A0ABR4BV53_9HELO</name>
<dbReference type="EMBL" id="JAZHXI010000018">
    <property type="protein sequence ID" value="KAL2061525.1"/>
    <property type="molecule type" value="Genomic_DNA"/>
</dbReference>
<evidence type="ECO:0000256" key="1">
    <source>
        <dbReference type="SAM" id="MobiDB-lite"/>
    </source>
</evidence>
<organism evidence="2 3">
    <name type="scientific">Oculimacula yallundae</name>
    <dbReference type="NCBI Taxonomy" id="86028"/>
    <lineage>
        <taxon>Eukaryota</taxon>
        <taxon>Fungi</taxon>
        <taxon>Dikarya</taxon>
        <taxon>Ascomycota</taxon>
        <taxon>Pezizomycotina</taxon>
        <taxon>Leotiomycetes</taxon>
        <taxon>Helotiales</taxon>
        <taxon>Ploettnerulaceae</taxon>
        <taxon>Oculimacula</taxon>
    </lineage>
</organism>
<reference evidence="2 3" key="1">
    <citation type="journal article" date="2024" name="Commun. Biol.">
        <title>Comparative genomic analysis of thermophilic fungi reveals convergent evolutionary adaptations and gene losses.</title>
        <authorList>
            <person name="Steindorff A.S."/>
            <person name="Aguilar-Pontes M.V."/>
            <person name="Robinson A.J."/>
            <person name="Andreopoulos B."/>
            <person name="LaButti K."/>
            <person name="Kuo A."/>
            <person name="Mondo S."/>
            <person name="Riley R."/>
            <person name="Otillar R."/>
            <person name="Haridas S."/>
            <person name="Lipzen A."/>
            <person name="Grimwood J."/>
            <person name="Schmutz J."/>
            <person name="Clum A."/>
            <person name="Reid I.D."/>
            <person name="Moisan M.C."/>
            <person name="Butler G."/>
            <person name="Nguyen T.T.M."/>
            <person name="Dewar K."/>
            <person name="Conant G."/>
            <person name="Drula E."/>
            <person name="Henrissat B."/>
            <person name="Hansel C."/>
            <person name="Singer S."/>
            <person name="Hutchinson M.I."/>
            <person name="de Vries R.P."/>
            <person name="Natvig D.O."/>
            <person name="Powell A.J."/>
            <person name="Tsang A."/>
            <person name="Grigoriev I.V."/>
        </authorList>
    </citation>
    <scope>NUCLEOTIDE SEQUENCE [LARGE SCALE GENOMIC DNA]</scope>
    <source>
        <strain evidence="2 3">CBS 494.80</strain>
    </source>
</reference>
<evidence type="ECO:0000313" key="3">
    <source>
        <dbReference type="Proteomes" id="UP001595075"/>
    </source>
</evidence>